<dbReference type="Gene3D" id="3.40.50.1000">
    <property type="entry name" value="HAD superfamily/HAD-like"/>
    <property type="match status" value="1"/>
</dbReference>
<dbReference type="PANTHER" id="PTHR18901:SF38">
    <property type="entry name" value="PSEUDOURIDINE-5'-PHOSPHATASE"/>
    <property type="match status" value="1"/>
</dbReference>
<name>A0A4R4ZDY3_9PSEU</name>
<dbReference type="Gene3D" id="1.10.150.240">
    <property type="entry name" value="Putative phosphatase, domain 2"/>
    <property type="match status" value="1"/>
</dbReference>
<reference evidence="1 2" key="1">
    <citation type="submission" date="2019-03" db="EMBL/GenBank/DDBJ databases">
        <title>Draft genome sequences of novel Actinobacteria.</title>
        <authorList>
            <person name="Sahin N."/>
            <person name="Ay H."/>
            <person name="Saygin H."/>
        </authorList>
    </citation>
    <scope>NUCLEOTIDE SEQUENCE [LARGE SCALE GENOMIC DNA]</scope>
    <source>
        <strain evidence="1 2">7K502</strain>
    </source>
</reference>
<dbReference type="InterPro" id="IPR023214">
    <property type="entry name" value="HAD_sf"/>
</dbReference>
<dbReference type="EMBL" id="SMKW01000003">
    <property type="protein sequence ID" value="TDD55489.1"/>
    <property type="molecule type" value="Genomic_DNA"/>
</dbReference>
<sequence>MVHTSSRNGDPRVTRDAGQNSPAAVLFDMDGTLVDSEKLWTIALDDYARHRGGALTDATREAMVGSNMTRSMRMLLADVGIAGVPEEVGTAEVDAAAKWVAARMEELFELGLPWRPGAPEALREARELGIPTALVTSTIRPLTELALETLGRDSFDVTVCGDEVDGKNKPEPEPYLKAARLLGVDPAQCVAIEDSPTGVAAAEAAGCLVIAIPCEVPLQPGPHRVLRDSLADVDFAALGELFARAA</sequence>
<dbReference type="InterPro" id="IPR006439">
    <property type="entry name" value="HAD-SF_hydro_IA"/>
</dbReference>
<dbReference type="AlphaFoldDB" id="A0A4R4ZDY3"/>
<dbReference type="InterPro" id="IPR023198">
    <property type="entry name" value="PGP-like_dom2"/>
</dbReference>
<dbReference type="InterPro" id="IPR036412">
    <property type="entry name" value="HAD-like_sf"/>
</dbReference>
<dbReference type="FunFam" id="3.40.50.1000:FF:000162">
    <property type="entry name" value="HAD-like protein"/>
    <property type="match status" value="1"/>
</dbReference>
<dbReference type="Proteomes" id="UP000294947">
    <property type="component" value="Unassembled WGS sequence"/>
</dbReference>
<protein>
    <submittedName>
        <fullName evidence="1">HAD family phosphatase</fullName>
    </submittedName>
</protein>
<proteinExistence type="predicted"/>
<keyword evidence="2" id="KW-1185">Reference proteome</keyword>
<accession>A0A4R4ZDY3</accession>
<dbReference type="Pfam" id="PF00702">
    <property type="entry name" value="Hydrolase"/>
    <property type="match status" value="1"/>
</dbReference>
<evidence type="ECO:0000313" key="2">
    <source>
        <dbReference type="Proteomes" id="UP000294947"/>
    </source>
</evidence>
<gene>
    <name evidence="1" type="ORF">E1288_03305</name>
</gene>
<comment type="caution">
    <text evidence="1">The sequence shown here is derived from an EMBL/GenBank/DDBJ whole genome shotgun (WGS) entry which is preliminary data.</text>
</comment>
<dbReference type="NCBIfam" id="TIGR01509">
    <property type="entry name" value="HAD-SF-IA-v3"/>
    <property type="match status" value="1"/>
</dbReference>
<dbReference type="SFLD" id="SFLDG01129">
    <property type="entry name" value="C1.5:_HAD__Beta-PGM__Phosphata"/>
    <property type="match status" value="1"/>
</dbReference>
<dbReference type="OrthoDB" id="9797743at2"/>
<evidence type="ECO:0000313" key="1">
    <source>
        <dbReference type="EMBL" id="TDD55489.1"/>
    </source>
</evidence>
<dbReference type="CDD" id="cd07505">
    <property type="entry name" value="HAD_BPGM-like"/>
    <property type="match status" value="1"/>
</dbReference>
<dbReference type="SFLD" id="SFLDS00003">
    <property type="entry name" value="Haloacid_Dehalogenase"/>
    <property type="match status" value="1"/>
</dbReference>
<organism evidence="1 2">
    <name type="scientific">Saccharopolyspora elongata</name>
    <dbReference type="NCBI Taxonomy" id="2530387"/>
    <lineage>
        <taxon>Bacteria</taxon>
        <taxon>Bacillati</taxon>
        <taxon>Actinomycetota</taxon>
        <taxon>Actinomycetes</taxon>
        <taxon>Pseudonocardiales</taxon>
        <taxon>Pseudonocardiaceae</taxon>
        <taxon>Saccharopolyspora</taxon>
    </lineage>
</organism>
<dbReference type="PANTHER" id="PTHR18901">
    <property type="entry name" value="2-DEOXYGLUCOSE-6-PHOSPHATE PHOSPHATASE 2"/>
    <property type="match status" value="1"/>
</dbReference>
<dbReference type="SUPFAM" id="SSF56784">
    <property type="entry name" value="HAD-like"/>
    <property type="match status" value="1"/>
</dbReference>